<sequence length="76" mass="8805">QPDTTNHLISYLPPEIMSEMFIHCLPTKRSGLDSFNFAEAPFLLSRVCSRWRQIVLSTPELWKELEIDLASRTKQA</sequence>
<accession>A0AAD7C797</accession>
<reference evidence="1" key="1">
    <citation type="submission" date="2023-03" db="EMBL/GenBank/DDBJ databases">
        <title>Massive genome expansion in bonnet fungi (Mycena s.s.) driven by repeated elements and novel gene families across ecological guilds.</title>
        <authorList>
            <consortium name="Lawrence Berkeley National Laboratory"/>
            <person name="Harder C.B."/>
            <person name="Miyauchi S."/>
            <person name="Viragh M."/>
            <person name="Kuo A."/>
            <person name="Thoen E."/>
            <person name="Andreopoulos B."/>
            <person name="Lu D."/>
            <person name="Skrede I."/>
            <person name="Drula E."/>
            <person name="Henrissat B."/>
            <person name="Morin E."/>
            <person name="Kohler A."/>
            <person name="Barry K."/>
            <person name="LaButti K."/>
            <person name="Morin E."/>
            <person name="Salamov A."/>
            <person name="Lipzen A."/>
            <person name="Mereny Z."/>
            <person name="Hegedus B."/>
            <person name="Baldrian P."/>
            <person name="Stursova M."/>
            <person name="Weitz H."/>
            <person name="Taylor A."/>
            <person name="Grigoriev I.V."/>
            <person name="Nagy L.G."/>
            <person name="Martin F."/>
            <person name="Kauserud H."/>
        </authorList>
    </citation>
    <scope>NUCLEOTIDE SEQUENCE</scope>
    <source>
        <strain evidence="1">9284</strain>
    </source>
</reference>
<feature type="non-terminal residue" evidence="1">
    <location>
        <position position="1"/>
    </location>
</feature>
<dbReference type="InterPro" id="IPR036047">
    <property type="entry name" value="F-box-like_dom_sf"/>
</dbReference>
<protein>
    <recommendedName>
        <fullName evidence="3">F-box domain-containing protein</fullName>
    </recommendedName>
</protein>
<organism evidence="1 2">
    <name type="scientific">Roridomyces roridus</name>
    <dbReference type="NCBI Taxonomy" id="1738132"/>
    <lineage>
        <taxon>Eukaryota</taxon>
        <taxon>Fungi</taxon>
        <taxon>Dikarya</taxon>
        <taxon>Basidiomycota</taxon>
        <taxon>Agaricomycotina</taxon>
        <taxon>Agaricomycetes</taxon>
        <taxon>Agaricomycetidae</taxon>
        <taxon>Agaricales</taxon>
        <taxon>Marasmiineae</taxon>
        <taxon>Mycenaceae</taxon>
        <taxon>Roridomyces</taxon>
    </lineage>
</organism>
<feature type="non-terminal residue" evidence="1">
    <location>
        <position position="76"/>
    </location>
</feature>
<dbReference type="AlphaFoldDB" id="A0AAD7C797"/>
<evidence type="ECO:0000313" key="1">
    <source>
        <dbReference type="EMBL" id="KAJ7639265.1"/>
    </source>
</evidence>
<dbReference type="Proteomes" id="UP001221142">
    <property type="component" value="Unassembled WGS sequence"/>
</dbReference>
<name>A0AAD7C797_9AGAR</name>
<gene>
    <name evidence="1" type="ORF">FB45DRAFT_702489</name>
</gene>
<dbReference type="SUPFAM" id="SSF81383">
    <property type="entry name" value="F-box domain"/>
    <property type="match status" value="1"/>
</dbReference>
<evidence type="ECO:0008006" key="3">
    <source>
        <dbReference type="Google" id="ProtNLM"/>
    </source>
</evidence>
<keyword evidence="2" id="KW-1185">Reference proteome</keyword>
<dbReference type="EMBL" id="JARKIF010000005">
    <property type="protein sequence ID" value="KAJ7639265.1"/>
    <property type="molecule type" value="Genomic_DNA"/>
</dbReference>
<evidence type="ECO:0000313" key="2">
    <source>
        <dbReference type="Proteomes" id="UP001221142"/>
    </source>
</evidence>
<comment type="caution">
    <text evidence="1">The sequence shown here is derived from an EMBL/GenBank/DDBJ whole genome shotgun (WGS) entry which is preliminary data.</text>
</comment>
<dbReference type="Gene3D" id="1.20.1280.50">
    <property type="match status" value="1"/>
</dbReference>
<proteinExistence type="predicted"/>